<protein>
    <submittedName>
        <fullName evidence="2">Uncharacterized protein</fullName>
    </submittedName>
</protein>
<organism evidence="2 3">
    <name type="scientific">Rhizoctonia solani</name>
    <dbReference type="NCBI Taxonomy" id="456999"/>
    <lineage>
        <taxon>Eukaryota</taxon>
        <taxon>Fungi</taxon>
        <taxon>Dikarya</taxon>
        <taxon>Basidiomycota</taxon>
        <taxon>Agaricomycotina</taxon>
        <taxon>Agaricomycetes</taxon>
        <taxon>Cantharellales</taxon>
        <taxon>Ceratobasidiaceae</taxon>
        <taxon>Rhizoctonia</taxon>
    </lineage>
</organism>
<feature type="compositionally biased region" description="Low complexity" evidence="1">
    <location>
        <begin position="210"/>
        <end position="230"/>
    </location>
</feature>
<comment type="caution">
    <text evidence="2">The sequence shown here is derived from an EMBL/GenBank/DDBJ whole genome shotgun (WGS) entry which is preliminary data.</text>
</comment>
<gene>
    <name evidence="2" type="ORF">RDB_LOCUS45004</name>
</gene>
<dbReference type="AlphaFoldDB" id="A0A8H2XEN6"/>
<reference evidence="2" key="1">
    <citation type="submission" date="2021-01" db="EMBL/GenBank/DDBJ databases">
        <authorList>
            <person name="Kaushik A."/>
        </authorList>
    </citation>
    <scope>NUCLEOTIDE SEQUENCE</scope>
    <source>
        <strain evidence="2">AG3-T5</strain>
    </source>
</reference>
<feature type="region of interest" description="Disordered" evidence="1">
    <location>
        <begin position="1"/>
        <end position="26"/>
    </location>
</feature>
<accession>A0A8H2XEN6</accession>
<proteinExistence type="predicted"/>
<feature type="compositionally biased region" description="Pro residues" evidence="1">
    <location>
        <begin position="198"/>
        <end position="209"/>
    </location>
</feature>
<evidence type="ECO:0000256" key="1">
    <source>
        <dbReference type="SAM" id="MobiDB-lite"/>
    </source>
</evidence>
<sequence length="326" mass="36005">MPASTGESQGEGQDLQKRQRCDNGVPISTRYEVSTITTYYVSHSYYTPPPRSTDPLSETPRPAPTTWTYYTFRDPRPPISLEPRTSTTWLPLKKSVVPTTSEVIPKPRAVQGVPVTITHTIVTRVPVETIYSCPPPSSRALPTSWVEPTSYSDGLTSWWTTESTHAPSTRHRPTTSSREPWYHSSSTPSTPTSRSRPTEPPSTSPPPSTRPTSSIPPRTSPAPNSTTTSMPWPPTTTSPSYSECVYTLFYGTVPYGNYTASCTGSTTNYYLMAMQFICSELGNSRAMGPGIMHLDHVQYYDIFDRALQLVFGLSIRLGCGSLHVHA</sequence>
<dbReference type="Proteomes" id="UP000663841">
    <property type="component" value="Unassembled WGS sequence"/>
</dbReference>
<evidence type="ECO:0000313" key="3">
    <source>
        <dbReference type="Proteomes" id="UP000663841"/>
    </source>
</evidence>
<feature type="compositionally biased region" description="Low complexity" evidence="1">
    <location>
        <begin position="184"/>
        <end position="195"/>
    </location>
</feature>
<name>A0A8H2XEN6_9AGAM</name>
<evidence type="ECO:0000313" key="2">
    <source>
        <dbReference type="EMBL" id="CAE6420906.1"/>
    </source>
</evidence>
<feature type="region of interest" description="Disordered" evidence="1">
    <location>
        <begin position="162"/>
        <end position="234"/>
    </location>
</feature>
<feature type="compositionally biased region" description="Polar residues" evidence="1">
    <location>
        <begin position="1"/>
        <end position="11"/>
    </location>
</feature>
<dbReference type="EMBL" id="CAJMWW010000075">
    <property type="protein sequence ID" value="CAE6420906.1"/>
    <property type="molecule type" value="Genomic_DNA"/>
</dbReference>